<dbReference type="InterPro" id="IPR002182">
    <property type="entry name" value="NB-ARC"/>
</dbReference>
<dbReference type="Pfam" id="PF21296">
    <property type="entry name" value="WHD_APAF1"/>
    <property type="match status" value="1"/>
</dbReference>
<feature type="repeat" description="WD" evidence="4">
    <location>
        <begin position="1125"/>
        <end position="1147"/>
    </location>
</feature>
<dbReference type="Pfam" id="PF00619">
    <property type="entry name" value="CARD"/>
    <property type="match status" value="1"/>
</dbReference>
<evidence type="ECO:0000313" key="6">
    <source>
        <dbReference type="Proteomes" id="UP000046395"/>
    </source>
</evidence>
<dbReference type="Pfam" id="PF00931">
    <property type="entry name" value="NB-ARC"/>
    <property type="match status" value="1"/>
</dbReference>
<dbReference type="PROSITE" id="PS50209">
    <property type="entry name" value="CARD"/>
    <property type="match status" value="1"/>
</dbReference>
<dbReference type="Gene3D" id="1.10.10.10">
    <property type="entry name" value="Winged helix-like DNA-binding domain superfamily/Winged helix DNA-binding domain"/>
    <property type="match status" value="1"/>
</dbReference>
<dbReference type="InterPro" id="IPR015943">
    <property type="entry name" value="WD40/YVTN_repeat-like_dom_sf"/>
</dbReference>
<keyword evidence="2" id="KW-0053">Apoptosis</keyword>
<name>A0A5S6QM09_TRIMR</name>
<evidence type="ECO:0000256" key="4">
    <source>
        <dbReference type="PROSITE-ProRule" id="PRU00221"/>
    </source>
</evidence>
<dbReference type="GO" id="GO:0005829">
    <property type="term" value="C:cytosol"/>
    <property type="evidence" value="ECO:0007669"/>
    <property type="project" value="UniProtKB-ARBA"/>
</dbReference>
<dbReference type="Gene3D" id="1.10.533.10">
    <property type="entry name" value="Death Domain, Fas"/>
    <property type="match status" value="1"/>
</dbReference>
<dbReference type="Gene3D" id="1.10.8.430">
    <property type="entry name" value="Helical domain of apoptotic protease-activating factors"/>
    <property type="match status" value="1"/>
</dbReference>
<sequence length="1271" mass="142770">MLSENERCRLLRAQPLLLTDLEPKELIAYLQACSVLTDEDVELICSKGIRRERVVAFLEIYRRKARSLEPLIQALRKETLEHLVVQLMQPACETDRVGPSSSQMTLKMLCILGKVPRKPQVYVERTVLLEKIKHALFQLENEPGWVVVHGMGGCGKSVLASAVLADPEITGKLFDRVFWIVAGRHCDKDRTLATMQDLCTKMSKDAYQLSSISEATDRLVEVLLFDYPRTLIVLDDVWSDGVVQAYDELQCRILATTRNALLFDVVNNNKHFVLLEPSGFTREEAMQAFSAWLSVDPARLPREAEQIFHECKGHPFLISLVGSLLKEHKSRWKFYHRLIHTHNLNKIRKVSQYQFTTFNEAALLSFDDLSESSKKLYFDLAVFPLGVRISPDVLSVYWEMSTYEVEDILSEFAKRALLIHHDADGDDPTSDEAYYIHTLVHRVVKMNFGADERQKLHQRFLDGYLARAGGEWHNLPEHVYIHAFIGYHLFRSNNLEALADVYLNLGLLAKKISLCGPSTVLRDFALYGQYIRNAHPALFDQMQELLQRHSHQLAVNNGRHLNFIQRALLEPRDSELFKQAKRYVESRNDSASWRTCATYLSSRTAYKPPRYMLSCKSAKASIWLSDQKILVYLGYDSTLRVCCTTTGLPLYRCAMNHLLTSISFSRGEGKVLVSYNGCLAVFDVHVSLGSRLQLGSLSDEVESQRTPSPLLGCQSDAYVRQSDLHEDSLDNLVDPLLSMVEEIQICDADMTCCVVGRSGNVAACCTSDCCIRLCDLVTGKLMRQLLGHHSPVTKCRFDADDSRLVSADQSGVVILWQLGDCQLTRLPTLHFHSILFCDFVPSTLPQGCVLTISEKLLAVYNIGDGMSWKTWQPDSAAITCAGMSPSGRAVAVALSDCSIMILNMLDDGISESVLTMQYRPFIELHFSTCGADLLALRNDGAFLIFDNVEDAERSAPPIKLLDVVETNCGVLLASVDGFDVLSVQLVDSTHLMATAKVEENACHLQWSRNGLYICIAHNDGQVKLWTFENGQLIFFDQCIVDLAGLLCATFTPDSSKLLLASSHGQLRVMDLNGKLGHPFKISLAVHVNKVICFGEGQNQAALVACDDGAILRVIDCDVDDRCRWIASASDDLTVKVWDLERAQMLFEYYESATVPRCCKISPDYPDGNLLAVGDDRGVVCLICLSNGSRLHKIFAHVAPVHGLAFCQSYTLLTLSSEVKWYCLKTRQLRLFAEELTNRVFLYENHGICVLTDKYNSYHVMELPDWTATTSS</sequence>
<dbReference type="PANTHER" id="PTHR22845:SF5">
    <property type="entry name" value="APOPTOTIC PROTEASE-ACTIVATING FACTOR 1"/>
    <property type="match status" value="1"/>
</dbReference>
<keyword evidence="6" id="KW-1185">Reference proteome</keyword>
<dbReference type="CDD" id="cd01671">
    <property type="entry name" value="CARD"/>
    <property type="match status" value="1"/>
</dbReference>
<dbReference type="InterPro" id="IPR001315">
    <property type="entry name" value="CARD"/>
</dbReference>
<dbReference type="PRINTS" id="PR00364">
    <property type="entry name" value="DISEASERSIST"/>
</dbReference>
<dbReference type="InterPro" id="IPR001680">
    <property type="entry name" value="WD40_rpt"/>
</dbReference>
<dbReference type="SUPFAM" id="SSF50978">
    <property type="entry name" value="WD40 repeat-like"/>
    <property type="match status" value="1"/>
</dbReference>
<dbReference type="InterPro" id="IPR041452">
    <property type="entry name" value="APAF1_C"/>
</dbReference>
<evidence type="ECO:0000259" key="5">
    <source>
        <dbReference type="PROSITE" id="PS50209"/>
    </source>
</evidence>
<dbReference type="WBParaSite" id="TMUE_2000007907.1">
    <property type="protein sequence ID" value="TMUE_2000007907.1"/>
    <property type="gene ID" value="WBGene00293501"/>
</dbReference>
<dbReference type="InterPro" id="IPR036388">
    <property type="entry name" value="WH-like_DNA-bd_sf"/>
</dbReference>
<dbReference type="Proteomes" id="UP000046395">
    <property type="component" value="Unassembled WGS sequence"/>
</dbReference>
<evidence type="ECO:0000256" key="1">
    <source>
        <dbReference type="ARBA" id="ARBA00022574"/>
    </source>
</evidence>
<evidence type="ECO:0000313" key="7">
    <source>
        <dbReference type="WBParaSite" id="TMUE_2000007907.1"/>
    </source>
</evidence>
<dbReference type="SUPFAM" id="SSF47986">
    <property type="entry name" value="DEATH domain"/>
    <property type="match status" value="1"/>
</dbReference>
<dbReference type="InterPro" id="IPR027417">
    <property type="entry name" value="P-loop_NTPase"/>
</dbReference>
<dbReference type="GO" id="GO:0006915">
    <property type="term" value="P:apoptotic process"/>
    <property type="evidence" value="ECO:0007669"/>
    <property type="project" value="UniProtKB-KW"/>
</dbReference>
<accession>A0A5S6QM09</accession>
<protein>
    <submittedName>
        <fullName evidence="7">CARD domain-containing protein</fullName>
    </submittedName>
</protein>
<dbReference type="Pfam" id="PF00400">
    <property type="entry name" value="WD40"/>
    <property type="match status" value="2"/>
</dbReference>
<feature type="domain" description="CARD" evidence="5">
    <location>
        <begin position="2"/>
        <end position="91"/>
    </location>
</feature>
<dbReference type="InterPro" id="IPR042197">
    <property type="entry name" value="Apaf_helical"/>
</dbReference>
<dbReference type="GO" id="GO:0042981">
    <property type="term" value="P:regulation of apoptotic process"/>
    <property type="evidence" value="ECO:0007669"/>
    <property type="project" value="InterPro"/>
</dbReference>
<organism evidence="6 7">
    <name type="scientific">Trichuris muris</name>
    <name type="common">Mouse whipworm</name>
    <dbReference type="NCBI Taxonomy" id="70415"/>
    <lineage>
        <taxon>Eukaryota</taxon>
        <taxon>Metazoa</taxon>
        <taxon>Ecdysozoa</taxon>
        <taxon>Nematoda</taxon>
        <taxon>Enoplea</taxon>
        <taxon>Dorylaimia</taxon>
        <taxon>Trichinellida</taxon>
        <taxon>Trichuridae</taxon>
        <taxon>Trichuris</taxon>
    </lineage>
</organism>
<dbReference type="PROSITE" id="PS50082">
    <property type="entry name" value="WD_REPEATS_2"/>
    <property type="match status" value="2"/>
</dbReference>
<dbReference type="Gene3D" id="2.130.10.10">
    <property type="entry name" value="YVTN repeat-like/Quinoprotein amine dehydrogenase"/>
    <property type="match status" value="3"/>
</dbReference>
<dbReference type="STRING" id="70415.A0A5S6QM09"/>
<dbReference type="InterPro" id="IPR048975">
    <property type="entry name" value="WHD_APAF1"/>
</dbReference>
<dbReference type="Gene3D" id="3.40.50.300">
    <property type="entry name" value="P-loop containing nucleotide triphosphate hydrolases"/>
    <property type="match status" value="1"/>
</dbReference>
<reference evidence="7" key="1">
    <citation type="submission" date="2019-12" db="UniProtKB">
        <authorList>
            <consortium name="WormBaseParasite"/>
        </authorList>
    </citation>
    <scope>IDENTIFICATION</scope>
</reference>
<dbReference type="Pfam" id="PF17908">
    <property type="entry name" value="APAF1_C"/>
    <property type="match status" value="1"/>
</dbReference>
<dbReference type="AlphaFoldDB" id="A0A5S6QM09"/>
<feature type="repeat" description="WD" evidence="4">
    <location>
        <begin position="785"/>
        <end position="818"/>
    </location>
</feature>
<proteinExistence type="predicted"/>
<dbReference type="InterPro" id="IPR036322">
    <property type="entry name" value="WD40_repeat_dom_sf"/>
</dbReference>
<dbReference type="GO" id="GO:0043531">
    <property type="term" value="F:ADP binding"/>
    <property type="evidence" value="ECO:0007669"/>
    <property type="project" value="InterPro"/>
</dbReference>
<dbReference type="PANTHER" id="PTHR22845">
    <property type="entry name" value="APOPTOTIC PROTEASE-ACTIVATING FACTOR 1"/>
    <property type="match status" value="1"/>
</dbReference>
<evidence type="ECO:0000256" key="2">
    <source>
        <dbReference type="ARBA" id="ARBA00022703"/>
    </source>
</evidence>
<dbReference type="SUPFAM" id="SSF52540">
    <property type="entry name" value="P-loop containing nucleoside triphosphate hydrolases"/>
    <property type="match status" value="1"/>
</dbReference>
<dbReference type="Gene3D" id="1.25.40.370">
    <property type="match status" value="1"/>
</dbReference>
<dbReference type="SMART" id="SM00320">
    <property type="entry name" value="WD40"/>
    <property type="match status" value="9"/>
</dbReference>
<keyword evidence="3" id="KW-0677">Repeat</keyword>
<keyword evidence="1 4" id="KW-0853">WD repeat</keyword>
<dbReference type="InterPro" id="IPR011029">
    <property type="entry name" value="DEATH-like_dom_sf"/>
</dbReference>
<evidence type="ECO:0000256" key="3">
    <source>
        <dbReference type="ARBA" id="ARBA00022737"/>
    </source>
</evidence>